<feature type="compositionally biased region" description="Basic and acidic residues" evidence="1">
    <location>
        <begin position="1"/>
        <end position="27"/>
    </location>
</feature>
<evidence type="ECO:0000313" key="4">
    <source>
        <dbReference type="Proteomes" id="UP000467124"/>
    </source>
</evidence>
<dbReference type="RefSeq" id="WP_161110087.1">
    <property type="nucleotide sequence ID" value="NZ_WWHY01000001.1"/>
</dbReference>
<dbReference type="AlphaFoldDB" id="A0A7K2IMI6"/>
<sequence length="335" mass="34567">MARPEHGPETGAEGEDRRGSDEEAGEGRRRRGIELSVAQVAGAGVATLTAATAASYLNVYGTVIGTAVMAVLSTSVTPVIQHWITRSGEQAKEFAEKSRHHGARTLVERPEPAMDVDGPAPEDPEATRTMALPSLSGLDDPTSRMDAVGAGADEGDFSDLGESDEKERPKRGLRAILIPAGVVFVLVMLVILAFELFTGRSLTAWTQGQTEHTSPSILGGHSAPAVEDDEDEGTEAPVDDGPGKEEGSREQGTGQAPPTETTPEQGTGTEGTEAPDTDPGGREPGTPEVPTDPVEPPGGGEPTEPREPVEPGTGNGNGDGGTGEVAPFDEALPTG</sequence>
<feature type="region of interest" description="Disordered" evidence="1">
    <location>
        <begin position="1"/>
        <end position="30"/>
    </location>
</feature>
<feature type="transmembrane region" description="Helical" evidence="2">
    <location>
        <begin position="63"/>
        <end position="84"/>
    </location>
</feature>
<dbReference type="EMBL" id="WWHY01000001">
    <property type="protein sequence ID" value="MYR30995.1"/>
    <property type="molecule type" value="Genomic_DNA"/>
</dbReference>
<comment type="caution">
    <text evidence="3">The sequence shown here is derived from an EMBL/GenBank/DDBJ whole genome shotgun (WGS) entry which is preliminary data.</text>
</comment>
<evidence type="ECO:0000256" key="2">
    <source>
        <dbReference type="SAM" id="Phobius"/>
    </source>
</evidence>
<dbReference type="Proteomes" id="UP000467124">
    <property type="component" value="Unassembled WGS sequence"/>
</dbReference>
<protein>
    <submittedName>
        <fullName evidence="3">Uncharacterized protein</fullName>
    </submittedName>
</protein>
<evidence type="ECO:0000256" key="1">
    <source>
        <dbReference type="SAM" id="MobiDB-lite"/>
    </source>
</evidence>
<feature type="transmembrane region" description="Helical" evidence="2">
    <location>
        <begin position="176"/>
        <end position="197"/>
    </location>
</feature>
<feature type="compositionally biased region" description="Acidic residues" evidence="1">
    <location>
        <begin position="226"/>
        <end position="238"/>
    </location>
</feature>
<reference evidence="3 4" key="1">
    <citation type="journal article" date="2019" name="Nat. Commun.">
        <title>The antimicrobial potential of Streptomyces from insect microbiomes.</title>
        <authorList>
            <person name="Chevrette M.G."/>
            <person name="Carlson C.M."/>
            <person name="Ortega H.E."/>
            <person name="Thomas C."/>
            <person name="Ananiev G.E."/>
            <person name="Barns K.J."/>
            <person name="Book A.J."/>
            <person name="Cagnazzo J."/>
            <person name="Carlos C."/>
            <person name="Flanigan W."/>
            <person name="Grubbs K.J."/>
            <person name="Horn H.A."/>
            <person name="Hoffmann F.M."/>
            <person name="Klassen J.L."/>
            <person name="Knack J.J."/>
            <person name="Lewin G.R."/>
            <person name="McDonald B.R."/>
            <person name="Muller L."/>
            <person name="Melo W.G.P."/>
            <person name="Pinto-Tomas A.A."/>
            <person name="Schmitz A."/>
            <person name="Wendt-Pienkowski E."/>
            <person name="Wildman S."/>
            <person name="Zhao M."/>
            <person name="Zhang F."/>
            <person name="Bugni T.S."/>
            <person name="Andes D.R."/>
            <person name="Pupo M.T."/>
            <person name="Currie C.R."/>
        </authorList>
    </citation>
    <scope>NUCLEOTIDE SEQUENCE [LARGE SCALE GENOMIC DNA]</scope>
    <source>
        <strain evidence="3 4">SID5840</strain>
    </source>
</reference>
<keyword evidence="2" id="KW-0812">Transmembrane</keyword>
<name>A0A7K2IMI6_9ACTN</name>
<feature type="compositionally biased region" description="Acidic residues" evidence="1">
    <location>
        <begin position="153"/>
        <end position="162"/>
    </location>
</feature>
<feature type="region of interest" description="Disordered" evidence="1">
    <location>
        <begin position="132"/>
        <end position="168"/>
    </location>
</feature>
<feature type="region of interest" description="Disordered" evidence="1">
    <location>
        <begin position="208"/>
        <end position="335"/>
    </location>
</feature>
<organism evidence="3 4">
    <name type="scientific">Nocardiopsis alba</name>
    <dbReference type="NCBI Taxonomy" id="53437"/>
    <lineage>
        <taxon>Bacteria</taxon>
        <taxon>Bacillati</taxon>
        <taxon>Actinomycetota</taxon>
        <taxon>Actinomycetes</taxon>
        <taxon>Streptosporangiales</taxon>
        <taxon>Nocardiopsidaceae</taxon>
        <taxon>Nocardiopsis</taxon>
    </lineage>
</organism>
<keyword evidence="2" id="KW-1133">Transmembrane helix</keyword>
<proteinExistence type="predicted"/>
<feature type="compositionally biased region" description="Gly residues" evidence="1">
    <location>
        <begin position="313"/>
        <end position="323"/>
    </location>
</feature>
<keyword evidence="2" id="KW-0472">Membrane</keyword>
<evidence type="ECO:0000313" key="3">
    <source>
        <dbReference type="EMBL" id="MYR30995.1"/>
    </source>
</evidence>
<feature type="transmembrane region" description="Helical" evidence="2">
    <location>
        <begin position="37"/>
        <end position="57"/>
    </location>
</feature>
<gene>
    <name evidence="3" type="ORF">GTW20_01585</name>
</gene>
<accession>A0A7K2IMI6</accession>
<feature type="compositionally biased region" description="Low complexity" evidence="1">
    <location>
        <begin position="251"/>
        <end position="274"/>
    </location>
</feature>